<accession>A0ABS2WBG8</accession>
<dbReference type="PIRSF" id="PIRSF023956">
    <property type="entry name" value="Thiopurine_S-methyltransferase"/>
    <property type="match status" value="1"/>
</dbReference>
<keyword evidence="5 9" id="KW-0963">Cytoplasm</keyword>
<dbReference type="EC" id="2.1.1.67" evidence="4 9"/>
<dbReference type="InterPro" id="IPR029063">
    <property type="entry name" value="SAM-dependent_MTases_sf"/>
</dbReference>
<dbReference type="NCBIfam" id="NF009732">
    <property type="entry name" value="PRK13255.1"/>
    <property type="match status" value="1"/>
</dbReference>
<feature type="binding site" evidence="9">
    <location>
        <position position="66"/>
    </location>
    <ligand>
        <name>S-adenosyl-L-methionine</name>
        <dbReference type="ChEBI" id="CHEBI:59789"/>
    </ligand>
</feature>
<evidence type="ECO:0000256" key="6">
    <source>
        <dbReference type="ARBA" id="ARBA00022603"/>
    </source>
</evidence>
<evidence type="ECO:0000256" key="9">
    <source>
        <dbReference type="HAMAP-Rule" id="MF_00812"/>
    </source>
</evidence>
<gene>
    <name evidence="9" type="primary">tpm</name>
    <name evidence="10" type="ORF">JW498_17020</name>
</gene>
<dbReference type="Proteomes" id="UP000760472">
    <property type="component" value="Unassembled WGS sequence"/>
</dbReference>
<dbReference type="Gene3D" id="3.40.50.150">
    <property type="entry name" value="Vaccinia Virus protein VP39"/>
    <property type="match status" value="1"/>
</dbReference>
<keyword evidence="6 9" id="KW-0489">Methyltransferase</keyword>
<dbReference type="InterPro" id="IPR008854">
    <property type="entry name" value="TPMT"/>
</dbReference>
<evidence type="ECO:0000256" key="8">
    <source>
        <dbReference type="ARBA" id="ARBA00022691"/>
    </source>
</evidence>
<reference evidence="10 11" key="1">
    <citation type="submission" date="2021-02" db="EMBL/GenBank/DDBJ databases">
        <title>A novel species of genus Amphritea isolated from a fishpond in China.</title>
        <authorList>
            <person name="Lu H."/>
        </authorList>
    </citation>
    <scope>NUCLEOTIDE SEQUENCE [LARGE SCALE GENOMIC DNA]</scope>
    <source>
        <strain evidence="10 11">RP18W</strain>
    </source>
</reference>
<dbReference type="InterPro" id="IPR022474">
    <property type="entry name" value="Thiopur_S-MeTfrase_Se/Te_detox"/>
</dbReference>
<dbReference type="InterPro" id="IPR025835">
    <property type="entry name" value="Thiopurine_S-MeTrfase"/>
</dbReference>
<dbReference type="EMBL" id="JAFFZP010000032">
    <property type="protein sequence ID" value="MBN0989071.1"/>
    <property type="molecule type" value="Genomic_DNA"/>
</dbReference>
<dbReference type="PANTHER" id="PTHR10259">
    <property type="entry name" value="THIOPURINE S-METHYLTRANSFERASE"/>
    <property type="match status" value="1"/>
</dbReference>
<keyword evidence="11" id="KW-1185">Reference proteome</keyword>
<evidence type="ECO:0000313" key="10">
    <source>
        <dbReference type="EMBL" id="MBN0989071.1"/>
    </source>
</evidence>
<dbReference type="SUPFAM" id="SSF53335">
    <property type="entry name" value="S-adenosyl-L-methionine-dependent methyltransferases"/>
    <property type="match status" value="1"/>
</dbReference>
<dbReference type="GO" id="GO:0032259">
    <property type="term" value="P:methylation"/>
    <property type="evidence" value="ECO:0007669"/>
    <property type="project" value="UniProtKB-KW"/>
</dbReference>
<feature type="binding site" evidence="9">
    <location>
        <position position="123"/>
    </location>
    <ligand>
        <name>S-adenosyl-L-methionine</name>
        <dbReference type="ChEBI" id="CHEBI:59789"/>
    </ligand>
</feature>
<feature type="binding site" evidence="9">
    <location>
        <position position="10"/>
    </location>
    <ligand>
        <name>S-adenosyl-L-methionine</name>
        <dbReference type="ChEBI" id="CHEBI:59789"/>
    </ligand>
</feature>
<proteinExistence type="inferred from homology"/>
<evidence type="ECO:0000256" key="7">
    <source>
        <dbReference type="ARBA" id="ARBA00022679"/>
    </source>
</evidence>
<evidence type="ECO:0000256" key="3">
    <source>
        <dbReference type="ARBA" id="ARBA00008145"/>
    </source>
</evidence>
<comment type="catalytic activity">
    <reaction evidence="1 9">
        <text>S-adenosyl-L-methionine + a thiopurine = S-adenosyl-L-homocysteine + a thiopurine S-methylether.</text>
        <dbReference type="EC" id="2.1.1.67"/>
    </reaction>
</comment>
<feature type="binding site" evidence="9">
    <location>
        <position position="45"/>
    </location>
    <ligand>
        <name>S-adenosyl-L-methionine</name>
        <dbReference type="ChEBI" id="CHEBI:59789"/>
    </ligand>
</feature>
<comment type="caution">
    <text evidence="10">The sequence shown here is derived from an EMBL/GenBank/DDBJ whole genome shotgun (WGS) entry which is preliminary data.</text>
</comment>
<dbReference type="RefSeq" id="WP_205214140.1">
    <property type="nucleotide sequence ID" value="NZ_JAFFZP010000032.1"/>
</dbReference>
<organism evidence="10 11">
    <name type="scientific">Amphritea pacifica</name>
    <dbReference type="NCBI Taxonomy" id="2811233"/>
    <lineage>
        <taxon>Bacteria</taxon>
        <taxon>Pseudomonadati</taxon>
        <taxon>Pseudomonadota</taxon>
        <taxon>Gammaproteobacteria</taxon>
        <taxon>Oceanospirillales</taxon>
        <taxon>Oceanospirillaceae</taxon>
        <taxon>Amphritea</taxon>
    </lineage>
</organism>
<evidence type="ECO:0000256" key="2">
    <source>
        <dbReference type="ARBA" id="ARBA00004496"/>
    </source>
</evidence>
<dbReference type="PANTHER" id="PTHR10259:SF11">
    <property type="entry name" value="THIOPURINE S-METHYLTRANSFERASE"/>
    <property type="match status" value="1"/>
</dbReference>
<evidence type="ECO:0000256" key="1">
    <source>
        <dbReference type="ARBA" id="ARBA00000903"/>
    </source>
</evidence>
<comment type="subcellular location">
    <subcellularLocation>
        <location evidence="2 9">Cytoplasm</location>
    </subcellularLocation>
</comment>
<dbReference type="PROSITE" id="PS51585">
    <property type="entry name" value="SAM_MT_TPMT"/>
    <property type="match status" value="1"/>
</dbReference>
<keyword evidence="8 9" id="KW-0949">S-adenosyl-L-methionine</keyword>
<name>A0ABS2WBG8_9GAMM</name>
<protein>
    <recommendedName>
        <fullName evidence="4 9">Thiopurine S-methyltransferase</fullName>
        <ecNumber evidence="4 9">2.1.1.67</ecNumber>
    </recommendedName>
    <alternativeName>
        <fullName evidence="9">Thiopurine methyltransferase</fullName>
    </alternativeName>
</protein>
<comment type="similarity">
    <text evidence="3 9">Belongs to the class I-like SAM-binding methyltransferase superfamily. TPMT family.</text>
</comment>
<evidence type="ECO:0000256" key="4">
    <source>
        <dbReference type="ARBA" id="ARBA00011905"/>
    </source>
</evidence>
<dbReference type="HAMAP" id="MF_00812">
    <property type="entry name" value="Thiopur_methtran"/>
    <property type="match status" value="1"/>
</dbReference>
<evidence type="ECO:0000313" key="11">
    <source>
        <dbReference type="Proteomes" id="UP000760472"/>
    </source>
</evidence>
<dbReference type="NCBIfam" id="TIGR03840">
    <property type="entry name" value="TMPT_Se_Te"/>
    <property type="match status" value="1"/>
</dbReference>
<sequence length="210" mass="24086">MHSEFWHERWRSGRIGFHQQQVNPLLQRHWPYLQDSGEGRVLVPLCGKSLDMLWLREQGHEVTGVELNLLACEAFWSEQSVAVDAQQVGEFIVRHKDGLRLLCGDFFALPAEEFEQIAWVYDRAALIAFPESMRQRYARMLLERLPPGVGMLLITLEFNDAEGPPFSVTGDEVQALYGDRFSIEKLTAQRGVGRGGRAEVESAYILRDRR</sequence>
<evidence type="ECO:0000256" key="5">
    <source>
        <dbReference type="ARBA" id="ARBA00022490"/>
    </source>
</evidence>
<dbReference type="Pfam" id="PF05724">
    <property type="entry name" value="TPMT"/>
    <property type="match status" value="1"/>
</dbReference>
<keyword evidence="7 9" id="KW-0808">Transferase</keyword>
<dbReference type="GO" id="GO:0008119">
    <property type="term" value="F:thiopurine S-methyltransferase activity"/>
    <property type="evidence" value="ECO:0007669"/>
    <property type="project" value="UniProtKB-EC"/>
</dbReference>